<organism evidence="1 2">
    <name type="scientific">Chromobacterium sphagni</name>
    <dbReference type="NCBI Taxonomy" id="1903179"/>
    <lineage>
        <taxon>Bacteria</taxon>
        <taxon>Pseudomonadati</taxon>
        <taxon>Pseudomonadota</taxon>
        <taxon>Betaproteobacteria</taxon>
        <taxon>Neisseriales</taxon>
        <taxon>Chromobacteriaceae</taxon>
        <taxon>Chromobacterium</taxon>
    </lineage>
</organism>
<sequence length="563" mass="59425">MGAKVCVAAANGASCDSGYPTVTTDSQGNYVFPMAIPTGKIILVAIDSDTQDLSRPGYTFPSKVMLAAVSNGTASTNVTPFTTLVVRQMRYGMSYDQAVTAAKAVTGGMDPSVDYVAAGNPSALKTAQSIVNAQITIGDDESGARAAWASKSASEAALIAAQDQQAAIARQNPAVVSAMDLLVDGVTSIGNAANVSSGEVNAGSMSNFGNFFVGTKYLAGSLLVNSNATWVTQDAANDVGNPNRFGSNSLANNCGCLAYSLQLPDGSWTEMQESANYFTPGPLLSLVHKFYGASVEGDHAVAQDRSTGIRYTYRYQPIAVSDPAFAQALGGYLSPGNVSALAGKVPAVVPTYLQTETRDHDVVFTQLIHYPGRADGILTPLKLSIDGQTHTYLDANYLGEPSTSYSSVTSAIGMPIPVVDSRITPAPSDLYPFGQYSYHPALLDAMTGFHYDPTKDRNLYLQPSGVVTMLDGDFAPVGTRVLMNWSVAPNNPNVIVVHVSPVDRAKWSNPASYVPPDGELAIVLQNGHLKQGVYLAASTPINTIVVRKADFGAWWQQLLPLLH</sequence>
<evidence type="ECO:0000313" key="1">
    <source>
        <dbReference type="EMBL" id="OHX11549.1"/>
    </source>
</evidence>
<evidence type="ECO:0000313" key="2">
    <source>
        <dbReference type="Proteomes" id="UP000180088"/>
    </source>
</evidence>
<reference evidence="1 2" key="1">
    <citation type="submission" date="2016-09" db="EMBL/GenBank/DDBJ databases">
        <title>Chromobacterium muskegensis sp. nov., an insecticidal bacterium isolated from Sphagnum bogs.</title>
        <authorList>
            <person name="Sparks M.E."/>
            <person name="Blackburn M.B."/>
            <person name="Gundersen-Rindal D.E."/>
            <person name="Mitchell A."/>
            <person name="Farrar R."/>
            <person name="Kuhar D."/>
        </authorList>
    </citation>
    <scope>NUCLEOTIDE SEQUENCE [LARGE SCALE GENOMIC DNA]</scope>
    <source>
        <strain evidence="1 2">37-2</strain>
    </source>
</reference>
<comment type="caution">
    <text evidence="1">The sequence shown here is derived from an EMBL/GenBank/DDBJ whole genome shotgun (WGS) entry which is preliminary data.</text>
</comment>
<protein>
    <submittedName>
        <fullName evidence="1">Uncharacterized protein</fullName>
    </submittedName>
</protein>
<dbReference type="EMBL" id="MKCS01000002">
    <property type="protein sequence ID" value="OHX11549.1"/>
    <property type="molecule type" value="Genomic_DNA"/>
</dbReference>
<dbReference type="Proteomes" id="UP000180088">
    <property type="component" value="Unassembled WGS sequence"/>
</dbReference>
<proteinExistence type="predicted"/>
<name>A0A1S1WWA1_9NEIS</name>
<dbReference type="AlphaFoldDB" id="A0A1S1WWA1"/>
<accession>A0A1S1WWA1</accession>
<gene>
    <name evidence="1" type="ORF">BI347_17990</name>
</gene>